<evidence type="ECO:0000256" key="3">
    <source>
        <dbReference type="HAMAP-Rule" id="MF_00528"/>
    </source>
</evidence>
<comment type="catalytic activity">
    <reaction evidence="3">
        <text>dTTP + H2O = dTMP + diphosphate + H(+)</text>
        <dbReference type="Rhea" id="RHEA:28534"/>
        <dbReference type="ChEBI" id="CHEBI:15377"/>
        <dbReference type="ChEBI" id="CHEBI:15378"/>
        <dbReference type="ChEBI" id="CHEBI:33019"/>
        <dbReference type="ChEBI" id="CHEBI:37568"/>
        <dbReference type="ChEBI" id="CHEBI:63528"/>
        <dbReference type="EC" id="3.6.1.9"/>
    </reaction>
</comment>
<comment type="function">
    <text evidence="3">Nucleoside triphosphate pyrophosphatase that hydrolyzes dTTP and UTP. May have a dual role in cell division arrest and in preventing the incorporation of modified nucleotides into cellular nucleic acids.</text>
</comment>
<gene>
    <name evidence="4" type="ORF">DXD17_06920</name>
</gene>
<dbReference type="Pfam" id="PF02545">
    <property type="entry name" value="Maf"/>
    <property type="match status" value="1"/>
</dbReference>
<proteinExistence type="inferred from homology"/>
<accession>A0A3E4LRT3</accession>
<dbReference type="GO" id="GO:0005737">
    <property type="term" value="C:cytoplasm"/>
    <property type="evidence" value="ECO:0007669"/>
    <property type="project" value="UniProtKB-SubCell"/>
</dbReference>
<dbReference type="PANTHER" id="PTHR43213:SF5">
    <property type="entry name" value="BIFUNCTIONAL DTTP_UTP PYROPHOSPHATASE_METHYLTRANSFERASE PROTEIN-RELATED"/>
    <property type="match status" value="1"/>
</dbReference>
<dbReference type="AlphaFoldDB" id="A0A3E4LRT3"/>
<keyword evidence="3" id="KW-0546">Nucleotide metabolism</keyword>
<dbReference type="EC" id="3.6.1.9" evidence="3"/>
<keyword evidence="2 3" id="KW-0378">Hydrolase</keyword>
<name>A0A3E4LRT3_9FIRM</name>
<dbReference type="GO" id="GO:0036221">
    <property type="term" value="F:UTP diphosphatase activity"/>
    <property type="evidence" value="ECO:0007669"/>
    <property type="project" value="RHEA"/>
</dbReference>
<dbReference type="PIRSF" id="PIRSF006305">
    <property type="entry name" value="Maf"/>
    <property type="match status" value="1"/>
</dbReference>
<dbReference type="InterPro" id="IPR003697">
    <property type="entry name" value="Maf-like"/>
</dbReference>
<comment type="cofactor">
    <cofactor evidence="1 3">
        <name>a divalent metal cation</name>
        <dbReference type="ChEBI" id="CHEBI:60240"/>
    </cofactor>
</comment>
<organism evidence="4 5">
    <name type="scientific">[Ruminococcus] lactaris</name>
    <dbReference type="NCBI Taxonomy" id="46228"/>
    <lineage>
        <taxon>Bacteria</taxon>
        <taxon>Bacillati</taxon>
        <taxon>Bacillota</taxon>
        <taxon>Clostridia</taxon>
        <taxon>Lachnospirales</taxon>
        <taxon>Lachnospiraceae</taxon>
        <taxon>Mediterraneibacter</taxon>
    </lineage>
</organism>
<evidence type="ECO:0000313" key="4">
    <source>
        <dbReference type="EMBL" id="RGK40210.1"/>
    </source>
</evidence>
<dbReference type="HAMAP" id="MF_00528">
    <property type="entry name" value="Maf"/>
    <property type="match status" value="1"/>
</dbReference>
<reference evidence="4 5" key="1">
    <citation type="submission" date="2018-08" db="EMBL/GenBank/DDBJ databases">
        <title>A genome reference for cultivated species of the human gut microbiota.</title>
        <authorList>
            <person name="Zou Y."/>
            <person name="Xue W."/>
            <person name="Luo G."/>
        </authorList>
    </citation>
    <scope>NUCLEOTIDE SEQUENCE [LARGE SCALE GENOMIC DNA]</scope>
    <source>
        <strain evidence="4 5">TF11-7</strain>
    </source>
</reference>
<dbReference type="PANTHER" id="PTHR43213">
    <property type="entry name" value="BIFUNCTIONAL DTTP/UTP PYROPHOSPHATASE/METHYLTRANSFERASE PROTEIN-RELATED"/>
    <property type="match status" value="1"/>
</dbReference>
<feature type="active site" description="Proton acceptor" evidence="3">
    <location>
        <position position="76"/>
    </location>
</feature>
<dbReference type="Proteomes" id="UP000260793">
    <property type="component" value="Unassembled WGS sequence"/>
</dbReference>
<dbReference type="RefSeq" id="WP_005611007.1">
    <property type="nucleotide sequence ID" value="NZ_CABKOA010000018.1"/>
</dbReference>
<dbReference type="SUPFAM" id="SSF52972">
    <property type="entry name" value="ITPase-like"/>
    <property type="match status" value="1"/>
</dbReference>
<feature type="site" description="Important for substrate specificity" evidence="3">
    <location>
        <position position="13"/>
    </location>
</feature>
<dbReference type="GO" id="GO:0036218">
    <property type="term" value="F:dTTP diphosphatase activity"/>
    <property type="evidence" value="ECO:0007669"/>
    <property type="project" value="RHEA"/>
</dbReference>
<feature type="site" description="Important for substrate specificity" evidence="3">
    <location>
        <position position="164"/>
    </location>
</feature>
<comment type="caution">
    <text evidence="4">The sequence shown here is derived from an EMBL/GenBank/DDBJ whole genome shotgun (WGS) entry which is preliminary data.</text>
</comment>
<dbReference type="EMBL" id="QSQN01000015">
    <property type="protein sequence ID" value="RGK40210.1"/>
    <property type="molecule type" value="Genomic_DNA"/>
</dbReference>
<comment type="subcellular location">
    <subcellularLocation>
        <location evidence="3">Cytoplasm</location>
    </subcellularLocation>
</comment>
<evidence type="ECO:0000256" key="2">
    <source>
        <dbReference type="ARBA" id="ARBA00022801"/>
    </source>
</evidence>
<sequence length="200" mass="22297">MAKKVILASGSPRRKELLEQVGVEFEQRVSGKEERYTATEPKEIVKELALMKAENVASDIEAEKGLLIDTVVIGADTIVVLDGQILGKPRNEEHAFEMLQNLQGRSHEVYTGVAFLSYNKEGKKEVISHAVETKVHVHEMSEKEIREYVATKDPMDKAGGYGIQGVFAAYIDGIEGDYYNVVGLPVSYVYQQLKEICLMC</sequence>
<comment type="catalytic activity">
    <reaction evidence="3">
        <text>UTP + H2O = UMP + diphosphate + H(+)</text>
        <dbReference type="Rhea" id="RHEA:29395"/>
        <dbReference type="ChEBI" id="CHEBI:15377"/>
        <dbReference type="ChEBI" id="CHEBI:15378"/>
        <dbReference type="ChEBI" id="CHEBI:33019"/>
        <dbReference type="ChEBI" id="CHEBI:46398"/>
        <dbReference type="ChEBI" id="CHEBI:57865"/>
        <dbReference type="EC" id="3.6.1.9"/>
    </reaction>
</comment>
<comment type="similarity">
    <text evidence="3">Belongs to the Maf family. YhdE subfamily.</text>
</comment>
<dbReference type="Gene3D" id="3.90.950.10">
    <property type="match status" value="1"/>
</dbReference>
<protein>
    <recommendedName>
        <fullName evidence="3">dTTP/UTP pyrophosphatase</fullName>
        <shortName evidence="3">dTTPase/UTPase</shortName>
        <ecNumber evidence="3">3.6.1.9</ecNumber>
    </recommendedName>
    <alternativeName>
        <fullName evidence="3">Nucleoside triphosphate pyrophosphatase</fullName>
    </alternativeName>
    <alternativeName>
        <fullName evidence="3">Nucleotide pyrophosphatase</fullName>
        <shortName evidence="3">Nucleotide PPase</shortName>
    </alternativeName>
</protein>
<dbReference type="GeneID" id="77333112"/>
<dbReference type="CDD" id="cd00555">
    <property type="entry name" value="Maf"/>
    <property type="match status" value="1"/>
</dbReference>
<evidence type="ECO:0000313" key="5">
    <source>
        <dbReference type="Proteomes" id="UP000260793"/>
    </source>
</evidence>
<comment type="caution">
    <text evidence="3">Lacks conserved residue(s) required for the propagation of feature annotation.</text>
</comment>
<dbReference type="InterPro" id="IPR029001">
    <property type="entry name" value="ITPase-like_fam"/>
</dbReference>
<evidence type="ECO:0000256" key="1">
    <source>
        <dbReference type="ARBA" id="ARBA00001968"/>
    </source>
</evidence>
<dbReference type="NCBIfam" id="TIGR00172">
    <property type="entry name" value="maf"/>
    <property type="match status" value="1"/>
</dbReference>
<keyword evidence="3" id="KW-0963">Cytoplasm</keyword>
<feature type="site" description="Important for substrate specificity" evidence="3">
    <location>
        <position position="77"/>
    </location>
</feature>
<dbReference type="GO" id="GO:0009117">
    <property type="term" value="P:nucleotide metabolic process"/>
    <property type="evidence" value="ECO:0007669"/>
    <property type="project" value="UniProtKB-KW"/>
</dbReference>